<keyword evidence="2" id="KW-1185">Reference proteome</keyword>
<dbReference type="Proteomes" id="UP001589797">
    <property type="component" value="Unassembled WGS sequence"/>
</dbReference>
<proteinExistence type="predicted"/>
<organism evidence="1 2">
    <name type="scientific">Fontibacter flavus</name>
    <dbReference type="NCBI Taxonomy" id="654838"/>
    <lineage>
        <taxon>Bacteria</taxon>
        <taxon>Pseudomonadati</taxon>
        <taxon>Bacteroidota</taxon>
        <taxon>Cytophagia</taxon>
        <taxon>Cytophagales</taxon>
        <taxon>Cyclobacteriaceae</taxon>
        <taxon>Fontibacter</taxon>
    </lineage>
</organism>
<gene>
    <name evidence="1" type="ORF">ACFFIP_09490</name>
</gene>
<protein>
    <recommendedName>
        <fullName evidence="3">MG2 domain-containing protein</fullName>
    </recommendedName>
</protein>
<evidence type="ECO:0000313" key="1">
    <source>
        <dbReference type="EMBL" id="MFC0262913.1"/>
    </source>
</evidence>
<accession>A0ABV6FSR6</accession>
<name>A0ABV6FSR6_9BACT</name>
<sequence>MKHTLIISLISFCLGISELKAFKTNSGENVPLENFLISTNQDLLLAGDRLWFAIQLLSNHDDYKFSKLAYFEIYGPEGSLVHQEKLLLDQDRMAYGDFILPEDGLSGVYTLYAYTKWMTGFDHFPFAKKQILVHNPKAVQAESSPKIFTHVPPFEKGTLMLFHTGDKAEPIEIQDETGKSVALFEEVPGMSVFYTQVELSQKLQVLYQGQQVWLEPSEFLLDPKEMKLQAVGKEARWAKVITHTDWQILDELKIENTQEEISLSKERYEAYPHFFITVLDRSGEVIWTYRFSNPSSPQGNISSPNSLELGKGTSINLSGFASAVNGLLWVKIPEPQQAENLIQILEDPNWSNLEDPSRKFNLAYAISSGAKKEIETEYVPLLVYRPWSIVLAEKFPELKHQENFTFPVDQLFSELEVNRKIYHEHFDFADQVSGLQSPFTSDITYRIGDYVAFNDLENFIKEIVVQARFKKIKGSKEQEIRILDITNEKHNFKKRPLILVDFYEIKSLDELFSIPLNSIDRVEVFYERNTIYQTNLGDPVGDGLLAFFTKNNDFALKNNIAKDRYILKDVNVSRKLPDQMAPARFDRHQVHLSKPQFFDPKIRFYRGRAKTAIPYLDYPGSLVLDFWTFEKGNYQRFQKSLRVN</sequence>
<evidence type="ECO:0000313" key="2">
    <source>
        <dbReference type="Proteomes" id="UP001589797"/>
    </source>
</evidence>
<dbReference type="EMBL" id="JBHLWI010000027">
    <property type="protein sequence ID" value="MFC0262913.1"/>
    <property type="molecule type" value="Genomic_DNA"/>
</dbReference>
<reference evidence="1 2" key="1">
    <citation type="submission" date="2024-09" db="EMBL/GenBank/DDBJ databases">
        <authorList>
            <person name="Sun Q."/>
            <person name="Mori K."/>
        </authorList>
    </citation>
    <scope>NUCLEOTIDE SEQUENCE [LARGE SCALE GENOMIC DNA]</scope>
    <source>
        <strain evidence="1 2">CCM 7650</strain>
    </source>
</reference>
<comment type="caution">
    <text evidence="1">The sequence shown here is derived from an EMBL/GenBank/DDBJ whole genome shotgun (WGS) entry which is preliminary data.</text>
</comment>
<evidence type="ECO:0008006" key="3">
    <source>
        <dbReference type="Google" id="ProtNLM"/>
    </source>
</evidence>
<dbReference type="RefSeq" id="WP_382387368.1">
    <property type="nucleotide sequence ID" value="NZ_JBHLWI010000027.1"/>
</dbReference>